<dbReference type="RefSeq" id="WP_151966409.1">
    <property type="nucleotide sequence ID" value="NZ_AP019860.1"/>
</dbReference>
<dbReference type="AlphaFoldDB" id="A0A5S9IIE8"/>
<reference evidence="2 3" key="1">
    <citation type="submission" date="2019-08" db="EMBL/GenBank/DDBJ databases">
        <title>Complete genome sequence of Candidatus Uab amorphum.</title>
        <authorList>
            <person name="Shiratori T."/>
            <person name="Suzuki S."/>
            <person name="Kakizawa Y."/>
            <person name="Ishida K."/>
        </authorList>
    </citation>
    <scope>NUCLEOTIDE SEQUENCE [LARGE SCALE GENOMIC DNA]</scope>
    <source>
        <strain evidence="2 3">SRT547</strain>
    </source>
</reference>
<dbReference type="Proteomes" id="UP000326354">
    <property type="component" value="Chromosome"/>
</dbReference>
<evidence type="ECO:0000313" key="2">
    <source>
        <dbReference type="EMBL" id="BBM82157.1"/>
    </source>
</evidence>
<dbReference type="OrthoDB" id="3679112at2"/>
<evidence type="ECO:0000313" key="3">
    <source>
        <dbReference type="Proteomes" id="UP000326354"/>
    </source>
</evidence>
<dbReference type="InterPro" id="IPR011044">
    <property type="entry name" value="Quino_amine_DH_bsu"/>
</dbReference>
<proteinExistence type="predicted"/>
<evidence type="ECO:0000256" key="1">
    <source>
        <dbReference type="SAM" id="MobiDB-lite"/>
    </source>
</evidence>
<gene>
    <name evidence="2" type="ORF">UABAM_00500</name>
</gene>
<dbReference type="SMART" id="SM00706">
    <property type="entry name" value="TECPR"/>
    <property type="match status" value="3"/>
</dbReference>
<name>A0A5S9IIE8_UABAM</name>
<protein>
    <submittedName>
        <fullName evidence="2">Uncharacterized protein</fullName>
    </submittedName>
</protein>
<sequence length="432" mass="48983">MQKHIIFWLITCSTLISLTHTQVEREWVKIGGPTRDIALSGSLYAISPQGNQIFKWSHTPGKWERMGFSADKIVVGRHCYVLPKNRQGVYFLDEYSKKSNGMLRRYIDLVKLGGPAQEIRAGRRSIRLWAMNAATQRWYEKSGRSGPWKYIGGPMRDFQIGYDDTPYAIAVNKSTLHRFPNDGSAVYRYTQSKWTKIGGPARKIYCNPESDKILATNISSGDVYLRDARTAKWTKIGGPGKMFAVTRRDIYALSTNDGIYKYLGTPNKWQKIWGPARKIVASSHTKASVVAIHKDTNEVWALLPKKKKDNKDTKDGKNTPQPNPQPSSTTGVINLKKNICTNYHYSGKNPMRKGTLLSVRNNTIYHLKVFRYVGYGPQGEKPLALILKPREQKTLYFASNDLLNGWGAAITNNIPCHQAPPYISFSISYRKK</sequence>
<dbReference type="KEGG" id="uam:UABAM_00500"/>
<dbReference type="EMBL" id="AP019860">
    <property type="protein sequence ID" value="BBM82157.1"/>
    <property type="molecule type" value="Genomic_DNA"/>
</dbReference>
<organism evidence="2 3">
    <name type="scientific">Uabimicrobium amorphum</name>
    <dbReference type="NCBI Taxonomy" id="2596890"/>
    <lineage>
        <taxon>Bacteria</taxon>
        <taxon>Pseudomonadati</taxon>
        <taxon>Planctomycetota</taxon>
        <taxon>Candidatus Uabimicrobiia</taxon>
        <taxon>Candidatus Uabimicrobiales</taxon>
        <taxon>Candidatus Uabimicrobiaceae</taxon>
        <taxon>Candidatus Uabimicrobium</taxon>
    </lineage>
</organism>
<dbReference type="SUPFAM" id="SSF50969">
    <property type="entry name" value="YVTN repeat-like/Quinoprotein amine dehydrogenase"/>
    <property type="match status" value="1"/>
</dbReference>
<keyword evidence="3" id="KW-1185">Reference proteome</keyword>
<accession>A0A5S9IIE8</accession>
<feature type="region of interest" description="Disordered" evidence="1">
    <location>
        <begin position="303"/>
        <end position="331"/>
    </location>
</feature>
<dbReference type="InterPro" id="IPR006624">
    <property type="entry name" value="Beta-propeller_rpt_TECPR"/>
</dbReference>